<evidence type="ECO:0008006" key="2">
    <source>
        <dbReference type="Google" id="ProtNLM"/>
    </source>
</evidence>
<dbReference type="AlphaFoldDB" id="A0A3B0T173"/>
<gene>
    <name evidence="1" type="ORF">MNBD_ALPHA09-1942</name>
</gene>
<evidence type="ECO:0000313" key="1">
    <source>
        <dbReference type="EMBL" id="VAW10650.1"/>
    </source>
</evidence>
<organism evidence="1">
    <name type="scientific">hydrothermal vent metagenome</name>
    <dbReference type="NCBI Taxonomy" id="652676"/>
    <lineage>
        <taxon>unclassified sequences</taxon>
        <taxon>metagenomes</taxon>
        <taxon>ecological metagenomes</taxon>
    </lineage>
</organism>
<dbReference type="Pfam" id="PF10094">
    <property type="entry name" value="DUF2332"/>
    <property type="match status" value="1"/>
</dbReference>
<reference evidence="1" key="1">
    <citation type="submission" date="2018-06" db="EMBL/GenBank/DDBJ databases">
        <authorList>
            <person name="Zhirakovskaya E."/>
        </authorList>
    </citation>
    <scope>NUCLEOTIDE SEQUENCE</scope>
</reference>
<dbReference type="PIRSF" id="PIRSF012608">
    <property type="entry name" value="UCP012608"/>
    <property type="match status" value="1"/>
</dbReference>
<proteinExistence type="predicted"/>
<sequence length="354" mass="38320">MSEPRTMRASFLDQAQACSALGSPFTAALLTRAADWLDGGTAIAMRLRHWPELGAGDAVPLRFTGAVHALALSGRAPALADAYDRLKDREDPDFNQLWPIMAKAIGANTEFVDRFLDTPPQTNEVGRAAVLMAAAHELAARAPLPFHLLECGASAGLNLVFDQYRYRLGEVNAGPGSAELHLVPDWSGPSPPPADIDVAGRSGCDAAPLDLQNEADRLRLRSYIWADQPPRLARLNAAIDTARAAGVAIERAAIGNWLEEALAPRRTGCLTVLFHTIVWQYLPAYEAALAEARIREAGARATKEAPLARLAMEWNPATSSAQISLTTWPGGETRQLGFAHAHGDWIEWKGWREA</sequence>
<name>A0A3B0T173_9ZZZZ</name>
<protein>
    <recommendedName>
        <fullName evidence="2">DUF2332 domain-containing protein</fullName>
    </recommendedName>
</protein>
<dbReference type="EMBL" id="UOEM01000019">
    <property type="protein sequence ID" value="VAW10650.1"/>
    <property type="molecule type" value="Genomic_DNA"/>
</dbReference>
<accession>A0A3B0T173</accession>
<dbReference type="InterPro" id="IPR011200">
    <property type="entry name" value="UCP012608"/>
</dbReference>